<sequence>MHRFNTALVLSLVLLFAMVIASAQPSLELTLPAFADGDSVPDEEDACPDVNGTSTKDRQGCPDGDGDGWSDGDENWTRTDGADAFPGRADAWSDLDGDGFTDQPNLNITDDCPTQAGTSTKILTGCSDMDYDLVPDIYDDDADGDGIRNEQERAASSGLRLFDPFDANSVPADVDADTIPDVIDDDNDNDGWPDEVEMVRGSDHLDKEETPFNMFGNVSTGAFYHGGLTFTQEYDPDAMEISVSWILDILTGELVIPILLIPIYVYMFVKRRRRFMALETMIEGESDLNRLHELELQVNELVRNKSIRVYHGLVLRNTIETREVSLGMKPKGRAKRTDHAALILDGGADSEE</sequence>
<dbReference type="SUPFAM" id="SSF103647">
    <property type="entry name" value="TSP type-3 repeat"/>
    <property type="match status" value="1"/>
</dbReference>
<feature type="compositionally biased region" description="Acidic residues" evidence="1">
    <location>
        <begin position="64"/>
        <end position="74"/>
    </location>
</feature>
<dbReference type="GO" id="GO:0005509">
    <property type="term" value="F:calcium ion binding"/>
    <property type="evidence" value="ECO:0007669"/>
    <property type="project" value="InterPro"/>
</dbReference>
<reference evidence="3" key="1">
    <citation type="journal article" date="2014" name="Genome Biol. Evol.">
        <title>Pangenome evidence for extensive interdomain horizontal transfer affecting lineage core and shell genes in uncultured planktonic thaumarchaeota and euryarchaeota.</title>
        <authorList>
            <person name="Deschamps P."/>
            <person name="Zivanovic Y."/>
            <person name="Moreira D."/>
            <person name="Rodriguez-Valera F."/>
            <person name="Lopez-Garcia P."/>
        </authorList>
    </citation>
    <scope>NUCLEOTIDE SEQUENCE</scope>
</reference>
<name>A0A075GTC1_9EURY</name>
<dbReference type="AlphaFoldDB" id="A0A075GTC1"/>
<feature type="region of interest" description="Disordered" evidence="1">
    <location>
        <begin position="39"/>
        <end position="96"/>
    </location>
</feature>
<keyword evidence="2" id="KW-0472">Membrane</keyword>
<feature type="region of interest" description="Disordered" evidence="1">
    <location>
        <begin position="173"/>
        <end position="192"/>
    </location>
</feature>
<feature type="compositionally biased region" description="Acidic residues" evidence="1">
    <location>
        <begin position="174"/>
        <end position="192"/>
    </location>
</feature>
<evidence type="ECO:0000256" key="1">
    <source>
        <dbReference type="SAM" id="MobiDB-lite"/>
    </source>
</evidence>
<dbReference type="Gene3D" id="4.10.1080.10">
    <property type="entry name" value="TSP type-3 repeat"/>
    <property type="match status" value="1"/>
</dbReference>
<accession>A0A075GTC1</accession>
<evidence type="ECO:0000256" key="2">
    <source>
        <dbReference type="SAM" id="Phobius"/>
    </source>
</evidence>
<organism evidence="3">
    <name type="scientific">uncultured marine group II/III euryarchaeote KM3_178_D06</name>
    <dbReference type="NCBI Taxonomy" id="1457940"/>
    <lineage>
        <taxon>Archaea</taxon>
        <taxon>Methanobacteriati</taxon>
        <taxon>Methanobacteriota</taxon>
        <taxon>environmental samples</taxon>
    </lineage>
</organism>
<protein>
    <recommendedName>
        <fullName evidence="4">Thrombospondin type 3 repeat-containing protein</fullName>
    </recommendedName>
</protein>
<feature type="transmembrane region" description="Helical" evidence="2">
    <location>
        <begin position="245"/>
        <end position="269"/>
    </location>
</feature>
<keyword evidence="2" id="KW-0812">Transmembrane</keyword>
<evidence type="ECO:0000313" key="3">
    <source>
        <dbReference type="EMBL" id="AIF04998.1"/>
    </source>
</evidence>
<evidence type="ECO:0008006" key="4">
    <source>
        <dbReference type="Google" id="ProtNLM"/>
    </source>
</evidence>
<dbReference type="InterPro" id="IPR028974">
    <property type="entry name" value="TSP_type-3_rpt"/>
</dbReference>
<dbReference type="EMBL" id="KF900725">
    <property type="protein sequence ID" value="AIF04998.1"/>
    <property type="molecule type" value="Genomic_DNA"/>
</dbReference>
<keyword evidence="2" id="KW-1133">Transmembrane helix</keyword>
<proteinExistence type="predicted"/>